<dbReference type="HOGENOM" id="CLU_027324_0_1_6"/>
<sequence>MINFQTIHSRVLPDQHDVGIVHIGLGAFHRAHQAVYLEKVLSEQGGDWSIVSANIRSNYRLVDQLNAAGLRYHVVEYSDKETAKVREIRAIKEAIFTGTEDGRKALLKYLTASTTKIVTLTVTEKGYYLEPVSGRLLIDNPDIRHDLNPVNQPKTALGFIVQALKQRKDQGIEAFTVLSCDNMPHNGVRAKQAAVEFAKVKDEAFAKWIEKNVAFPSTMVDRIVPAVSPADIEMIYADTGLNEPILVKTEHFSQWVIEDDFPLGRPDWETAGVQMVDDVANYEMMKLRMLNGSHSLLAYLGSLAGFKTVSEAMQDESIRAFLDFYMRQEVAPTLSSFSSEELEAYSEQLLQRFENTSLYHQLLQIAMDGSQKLPQRWLSTLLQLRDLKLPSTAIELGIAGWMSFVCHAAYGSQSINDPLESELFELSQNHRESSHDLVQSFLKRDDIFPSSLKENTALITRLADLINQIHSGTKIQQMMLSVIQNTRVER</sequence>
<organism evidence="5 6">
    <name type="scientific">Marinomonas posidonica (strain CECT 7376 / NCIMB 14433 / IVIA-Po-181)</name>
    <dbReference type="NCBI Taxonomy" id="491952"/>
    <lineage>
        <taxon>Bacteria</taxon>
        <taxon>Pseudomonadati</taxon>
        <taxon>Pseudomonadota</taxon>
        <taxon>Gammaproteobacteria</taxon>
        <taxon>Oceanospirillales</taxon>
        <taxon>Oceanospirillaceae</taxon>
        <taxon>Marinomonas</taxon>
    </lineage>
</organism>
<feature type="domain" description="Mannitol dehydrogenase N-terminal" evidence="3">
    <location>
        <begin position="19"/>
        <end position="269"/>
    </location>
</feature>
<dbReference type="RefSeq" id="WP_013794579.1">
    <property type="nucleotide sequence ID" value="NC_015559.1"/>
</dbReference>
<keyword evidence="1 5" id="KW-0560">Oxidoreductase</keyword>
<dbReference type="GO" id="GO:0019594">
    <property type="term" value="P:mannitol metabolic process"/>
    <property type="evidence" value="ECO:0007669"/>
    <property type="project" value="InterPro"/>
</dbReference>
<dbReference type="SUPFAM" id="SSF51735">
    <property type="entry name" value="NAD(P)-binding Rossmann-fold domains"/>
    <property type="match status" value="1"/>
</dbReference>
<dbReference type="InterPro" id="IPR008927">
    <property type="entry name" value="6-PGluconate_DH-like_C_sf"/>
</dbReference>
<dbReference type="PROSITE" id="PS00974">
    <property type="entry name" value="MANNITOL_DHGENASE"/>
    <property type="match status" value="1"/>
</dbReference>
<dbReference type="KEGG" id="mpc:Mar181_0033"/>
<dbReference type="InterPro" id="IPR036291">
    <property type="entry name" value="NAD(P)-bd_dom_sf"/>
</dbReference>
<dbReference type="InterPro" id="IPR050988">
    <property type="entry name" value="Mannitol_DH/Oxidoreductase"/>
</dbReference>
<dbReference type="OrthoDB" id="271711at2"/>
<dbReference type="STRING" id="491952.Mar181_0033"/>
<proteinExistence type="predicted"/>
<dbReference type="InterPro" id="IPR023027">
    <property type="entry name" value="Mannitol_DH_CS"/>
</dbReference>
<dbReference type="EC" id="1.1.1.57" evidence="5"/>
<keyword evidence="6" id="KW-1185">Reference proteome</keyword>
<dbReference type="InterPro" id="IPR013131">
    <property type="entry name" value="Mannitol_DH_N"/>
</dbReference>
<evidence type="ECO:0000259" key="4">
    <source>
        <dbReference type="Pfam" id="PF08125"/>
    </source>
</evidence>
<dbReference type="EMBL" id="CP002771">
    <property type="protein sequence ID" value="AEF53102.1"/>
    <property type="molecule type" value="Genomic_DNA"/>
</dbReference>
<dbReference type="InterPro" id="IPR013118">
    <property type="entry name" value="Mannitol_DH_C"/>
</dbReference>
<keyword evidence="2" id="KW-0520">NAD</keyword>
<reference evidence="5 6" key="1">
    <citation type="journal article" date="2012" name="Stand. Genomic Sci.">
        <title>Complete genome sequence of Marinomonas posidonica type strain (IVIA-Po-181(T)).</title>
        <authorList>
            <person name="Lucas-Elio P."/>
            <person name="Goodwin L."/>
            <person name="Woyke T."/>
            <person name="Pitluck S."/>
            <person name="Nolan M."/>
            <person name="Kyrpides N.C."/>
            <person name="Detter J.C."/>
            <person name="Copeland A."/>
            <person name="Lu M."/>
            <person name="Bruce D."/>
            <person name="Detter C."/>
            <person name="Tapia R."/>
            <person name="Han S."/>
            <person name="Land M.L."/>
            <person name="Ivanova N."/>
            <person name="Mikhailova N."/>
            <person name="Johnston A.W."/>
            <person name="Sanchez-Amat A."/>
        </authorList>
    </citation>
    <scope>NUCLEOTIDE SEQUENCE [LARGE SCALE GENOMIC DNA]</scope>
    <source>
        <strain evidence="6">CECT 7376 / NCIMB 14433 / IVIA-Po-181</strain>
    </source>
</reference>
<dbReference type="PANTHER" id="PTHR43362:SF1">
    <property type="entry name" value="MANNITOL DEHYDROGENASE 2-RELATED"/>
    <property type="match status" value="1"/>
</dbReference>
<dbReference type="PANTHER" id="PTHR43362">
    <property type="entry name" value="MANNITOL DEHYDROGENASE DSF1-RELATED"/>
    <property type="match status" value="1"/>
</dbReference>
<dbReference type="InterPro" id="IPR000669">
    <property type="entry name" value="Mannitol_DH"/>
</dbReference>
<protein>
    <submittedName>
        <fullName evidence="5">Fructuronate reductase</fullName>
        <ecNumber evidence="5">1.1.1.57</ecNumber>
    </submittedName>
</protein>
<dbReference type="SUPFAM" id="SSF48179">
    <property type="entry name" value="6-phosphogluconate dehydrogenase C-terminal domain-like"/>
    <property type="match status" value="1"/>
</dbReference>
<dbReference type="Gene3D" id="3.40.50.720">
    <property type="entry name" value="NAD(P)-binding Rossmann-like Domain"/>
    <property type="match status" value="1"/>
</dbReference>
<dbReference type="eggNOG" id="COG0246">
    <property type="taxonomic scope" value="Bacteria"/>
</dbReference>
<dbReference type="Pfam" id="PF01232">
    <property type="entry name" value="Mannitol_dh"/>
    <property type="match status" value="1"/>
</dbReference>
<evidence type="ECO:0000256" key="1">
    <source>
        <dbReference type="ARBA" id="ARBA00023002"/>
    </source>
</evidence>
<evidence type="ECO:0000256" key="2">
    <source>
        <dbReference type="ARBA" id="ARBA00023027"/>
    </source>
</evidence>
<evidence type="ECO:0000259" key="3">
    <source>
        <dbReference type="Pfam" id="PF01232"/>
    </source>
</evidence>
<evidence type="ECO:0000313" key="6">
    <source>
        <dbReference type="Proteomes" id="UP000009230"/>
    </source>
</evidence>
<accession>F6CYX5</accession>
<evidence type="ECO:0000313" key="5">
    <source>
        <dbReference type="EMBL" id="AEF53102.1"/>
    </source>
</evidence>
<dbReference type="InterPro" id="IPR013328">
    <property type="entry name" value="6PGD_dom2"/>
</dbReference>
<dbReference type="Proteomes" id="UP000009230">
    <property type="component" value="Chromosome"/>
</dbReference>
<dbReference type="AlphaFoldDB" id="F6CYX5"/>
<dbReference type="Gene3D" id="1.10.1040.10">
    <property type="entry name" value="N-(1-d-carboxylethyl)-l-norvaline Dehydrogenase, domain 2"/>
    <property type="match status" value="1"/>
</dbReference>
<name>F6CYX5_MARPP</name>
<dbReference type="Pfam" id="PF08125">
    <property type="entry name" value="Mannitol_dh_C"/>
    <property type="match status" value="1"/>
</dbReference>
<feature type="domain" description="Mannitol dehydrogenase C-terminal" evidence="4">
    <location>
        <begin position="278"/>
        <end position="468"/>
    </location>
</feature>
<dbReference type="PRINTS" id="PR00084">
    <property type="entry name" value="MTLDHDRGNASE"/>
</dbReference>
<gene>
    <name evidence="5" type="ordered locus">Mar181_0033</name>
</gene>
<dbReference type="GO" id="GO:0008866">
    <property type="term" value="F:fructuronate reductase activity"/>
    <property type="evidence" value="ECO:0007669"/>
    <property type="project" value="UniProtKB-EC"/>
</dbReference>